<sequence>SNYKKFADNALLVLQINMSNGTKKPLLHNDIKSDGSQHIMTYVNANDTIKPKEIKLVLKEHNF</sequence>
<accession>A0A9N9JR10</accession>
<name>A0A9N9JR10_9GLOM</name>
<organism evidence="1 2">
    <name type="scientific">Cetraspora pellucida</name>
    <dbReference type="NCBI Taxonomy" id="1433469"/>
    <lineage>
        <taxon>Eukaryota</taxon>
        <taxon>Fungi</taxon>
        <taxon>Fungi incertae sedis</taxon>
        <taxon>Mucoromycota</taxon>
        <taxon>Glomeromycotina</taxon>
        <taxon>Glomeromycetes</taxon>
        <taxon>Diversisporales</taxon>
        <taxon>Gigasporaceae</taxon>
        <taxon>Cetraspora</taxon>
    </lineage>
</organism>
<evidence type="ECO:0000313" key="1">
    <source>
        <dbReference type="EMBL" id="CAG8790085.1"/>
    </source>
</evidence>
<dbReference type="OrthoDB" id="6511194at2759"/>
<keyword evidence="2" id="KW-1185">Reference proteome</keyword>
<dbReference type="EMBL" id="CAJVQA010026778">
    <property type="protein sequence ID" value="CAG8790085.1"/>
    <property type="molecule type" value="Genomic_DNA"/>
</dbReference>
<evidence type="ECO:0000313" key="2">
    <source>
        <dbReference type="Proteomes" id="UP000789759"/>
    </source>
</evidence>
<protein>
    <submittedName>
        <fullName evidence="1">4541_t:CDS:1</fullName>
    </submittedName>
</protein>
<dbReference type="Proteomes" id="UP000789759">
    <property type="component" value="Unassembled WGS sequence"/>
</dbReference>
<feature type="non-terminal residue" evidence="1">
    <location>
        <position position="1"/>
    </location>
</feature>
<gene>
    <name evidence="1" type="ORF">CPELLU_LOCUS16950</name>
</gene>
<comment type="caution">
    <text evidence="1">The sequence shown here is derived from an EMBL/GenBank/DDBJ whole genome shotgun (WGS) entry which is preliminary data.</text>
</comment>
<dbReference type="AlphaFoldDB" id="A0A9N9JR10"/>
<reference evidence="1" key="1">
    <citation type="submission" date="2021-06" db="EMBL/GenBank/DDBJ databases">
        <authorList>
            <person name="Kallberg Y."/>
            <person name="Tangrot J."/>
            <person name="Rosling A."/>
        </authorList>
    </citation>
    <scope>NUCLEOTIDE SEQUENCE</scope>
    <source>
        <strain evidence="1">FL966</strain>
    </source>
</reference>
<proteinExistence type="predicted"/>